<accession>A0A7G2CP13</accession>
<evidence type="ECO:0000313" key="4">
    <source>
        <dbReference type="Proteomes" id="UP000515908"/>
    </source>
</evidence>
<proteinExistence type="predicted"/>
<dbReference type="Proteomes" id="UP000515908">
    <property type="component" value="Chromosome 18"/>
</dbReference>
<keyword evidence="4" id="KW-1185">Reference proteome</keyword>
<dbReference type="VEuPathDB" id="TriTrypDB:ADEAN_000821600"/>
<dbReference type="InterPro" id="IPR003779">
    <property type="entry name" value="CMD-like"/>
</dbReference>
<dbReference type="PANTHER" id="PTHR34846:SF10">
    <property type="entry name" value="CYTOPLASMIC PROTEIN"/>
    <property type="match status" value="1"/>
</dbReference>
<dbReference type="InterPro" id="IPR029032">
    <property type="entry name" value="AhpD-like"/>
</dbReference>
<feature type="region of interest" description="Disordered" evidence="1">
    <location>
        <begin position="147"/>
        <end position="194"/>
    </location>
</feature>
<sequence>MNFSGYQYVQETCQCLKLAEQSMAQNFSISPLMFELARIRAAQLNNCFVCAQARITVALEKGEKMDRILAIPVWKEAGDVFTPQERAALLWSETLTNTNINGIPDDVVKKVKVFLSPKELSELTTCITTMNMWNRQSVALEQLESYMSGGKAPAEDHHHHEEADHHHADEEEHSHHHEEAPAAAAAAVDDDDEL</sequence>
<organism evidence="3 4">
    <name type="scientific">Angomonas deanei</name>
    <dbReference type="NCBI Taxonomy" id="59799"/>
    <lineage>
        <taxon>Eukaryota</taxon>
        <taxon>Discoba</taxon>
        <taxon>Euglenozoa</taxon>
        <taxon>Kinetoplastea</taxon>
        <taxon>Metakinetoplastina</taxon>
        <taxon>Trypanosomatida</taxon>
        <taxon>Trypanosomatidae</taxon>
        <taxon>Strigomonadinae</taxon>
        <taxon>Angomonas</taxon>
    </lineage>
</organism>
<dbReference type="SUPFAM" id="SSF69118">
    <property type="entry name" value="AhpD-like"/>
    <property type="match status" value="1"/>
</dbReference>
<gene>
    <name evidence="3" type="ORF">ADEAN_000821600</name>
</gene>
<dbReference type="Pfam" id="PF02627">
    <property type="entry name" value="CMD"/>
    <property type="match status" value="1"/>
</dbReference>
<protein>
    <submittedName>
        <fullName evidence="3">Carboxymuconolactone decarboxylase family, putative</fullName>
    </submittedName>
</protein>
<dbReference type="EMBL" id="LR877162">
    <property type="protein sequence ID" value="CAD2220694.1"/>
    <property type="molecule type" value="Genomic_DNA"/>
</dbReference>
<reference evidence="3 4" key="1">
    <citation type="submission" date="2020-08" db="EMBL/GenBank/DDBJ databases">
        <authorList>
            <person name="Newling K."/>
            <person name="Davey J."/>
            <person name="Forrester S."/>
        </authorList>
    </citation>
    <scope>NUCLEOTIDE SEQUENCE [LARGE SCALE GENOMIC DNA]</scope>
    <source>
        <strain evidence="4">Crithidia deanei Carvalho (ATCC PRA-265)</strain>
    </source>
</reference>
<evidence type="ECO:0000313" key="3">
    <source>
        <dbReference type="EMBL" id="CAD2220694.1"/>
    </source>
</evidence>
<dbReference type="Gene3D" id="1.20.1290.10">
    <property type="entry name" value="AhpD-like"/>
    <property type="match status" value="1"/>
</dbReference>
<dbReference type="GO" id="GO:0051920">
    <property type="term" value="F:peroxiredoxin activity"/>
    <property type="evidence" value="ECO:0007669"/>
    <property type="project" value="InterPro"/>
</dbReference>
<dbReference type="AlphaFoldDB" id="A0A7G2CP13"/>
<feature type="compositionally biased region" description="Basic and acidic residues" evidence="1">
    <location>
        <begin position="153"/>
        <end position="180"/>
    </location>
</feature>
<feature type="domain" description="Carboxymuconolactone decarboxylase-like" evidence="2">
    <location>
        <begin position="21"/>
        <end position="92"/>
    </location>
</feature>
<evidence type="ECO:0000259" key="2">
    <source>
        <dbReference type="Pfam" id="PF02627"/>
    </source>
</evidence>
<name>A0A7G2CP13_9TRYP</name>
<dbReference type="PANTHER" id="PTHR34846">
    <property type="entry name" value="4-CARBOXYMUCONOLACTONE DECARBOXYLASE FAMILY PROTEIN (AFU_ORTHOLOGUE AFUA_6G11590)"/>
    <property type="match status" value="1"/>
</dbReference>
<evidence type="ECO:0000256" key="1">
    <source>
        <dbReference type="SAM" id="MobiDB-lite"/>
    </source>
</evidence>